<dbReference type="InterPro" id="IPR037066">
    <property type="entry name" value="Plug_dom_sf"/>
</dbReference>
<organism evidence="1 2">
    <name type="scientific">Flavobacterium restrictum</name>
    <dbReference type="NCBI Taxonomy" id="2594428"/>
    <lineage>
        <taxon>Bacteria</taxon>
        <taxon>Pseudomonadati</taxon>
        <taxon>Bacteroidota</taxon>
        <taxon>Flavobacteriia</taxon>
        <taxon>Flavobacteriales</taxon>
        <taxon>Flavobacteriaceae</taxon>
        <taxon>Flavobacterium</taxon>
    </lineage>
</organism>
<sequence>MKNAYLALLFFCIQYSYSQGKQNPLIVLDAKKIGFMQDLSKEMEALNPNDISTVTVYKDSIVCQKYGSNSGVIVITTKKFILDTFYKNYIENSGLKNDIHVPDDLLKIGIVSHKPDSKNQPYDEFYNYIDTYTLSEKIKKIAAITFLKPEDALKINPEWKLGALEIKGEEEY</sequence>
<protein>
    <submittedName>
        <fullName evidence="1">Uncharacterized protein</fullName>
    </submittedName>
</protein>
<comment type="caution">
    <text evidence="1">The sequence shown here is derived from an EMBL/GenBank/DDBJ whole genome shotgun (WGS) entry which is preliminary data.</text>
</comment>
<proteinExistence type="predicted"/>
<reference evidence="1 2" key="1">
    <citation type="submission" date="2019-07" db="EMBL/GenBank/DDBJ databases">
        <title>Novel species of Flavobacterium.</title>
        <authorList>
            <person name="Liu Q."/>
            <person name="Xin Y.-H."/>
        </authorList>
    </citation>
    <scope>NUCLEOTIDE SEQUENCE [LARGE SCALE GENOMIC DNA]</scope>
    <source>
        <strain evidence="1 2">LB1R34</strain>
    </source>
</reference>
<dbReference type="EMBL" id="VJZT01000003">
    <property type="protein sequence ID" value="TRX41356.1"/>
    <property type="molecule type" value="Genomic_DNA"/>
</dbReference>
<keyword evidence="2" id="KW-1185">Reference proteome</keyword>
<dbReference type="Proteomes" id="UP000316371">
    <property type="component" value="Unassembled WGS sequence"/>
</dbReference>
<dbReference type="RefSeq" id="WP_144255544.1">
    <property type="nucleotide sequence ID" value="NZ_VJZT01000003.1"/>
</dbReference>
<gene>
    <name evidence="1" type="ORF">FNW21_04465</name>
</gene>
<name>A0A553E8K4_9FLAO</name>
<dbReference type="Gene3D" id="2.170.130.10">
    <property type="entry name" value="TonB-dependent receptor, plug domain"/>
    <property type="match status" value="1"/>
</dbReference>
<evidence type="ECO:0000313" key="2">
    <source>
        <dbReference type="Proteomes" id="UP000316371"/>
    </source>
</evidence>
<dbReference type="OrthoDB" id="1357154at2"/>
<evidence type="ECO:0000313" key="1">
    <source>
        <dbReference type="EMBL" id="TRX41356.1"/>
    </source>
</evidence>
<dbReference type="AlphaFoldDB" id="A0A553E8K4"/>
<accession>A0A553E8K4</accession>